<proteinExistence type="predicted"/>
<dbReference type="EMBL" id="CP116805">
    <property type="protein sequence ID" value="WCL53972.1"/>
    <property type="molecule type" value="Genomic_DNA"/>
</dbReference>
<accession>A0AAF0BLC3</accession>
<dbReference type="RefSeq" id="WP_289503692.1">
    <property type="nucleotide sequence ID" value="NZ_CP116805.1"/>
</dbReference>
<keyword evidence="1" id="KW-0472">Membrane</keyword>
<evidence type="ECO:0000313" key="3">
    <source>
        <dbReference type="Proteomes" id="UP001217500"/>
    </source>
</evidence>
<dbReference type="KEGG" id="gso:PH603_15650"/>
<sequence>MAGVAASGREPAVGRRSAIWQVVLRTIAATGGNYLLTSLIAGMMARLLPLAPSEASMTATLSSFLIFALIAMWVFAARSVLRVYVLMAGWSALLGVVIWLSLQAGGRL</sequence>
<organism evidence="2 3">
    <name type="scientific">Gimibacter soli</name>
    <dbReference type="NCBI Taxonomy" id="3024400"/>
    <lineage>
        <taxon>Bacteria</taxon>
        <taxon>Pseudomonadati</taxon>
        <taxon>Pseudomonadota</taxon>
        <taxon>Alphaproteobacteria</taxon>
        <taxon>Kordiimonadales</taxon>
        <taxon>Temperatibacteraceae</taxon>
        <taxon>Gimibacter</taxon>
    </lineage>
</organism>
<feature type="transmembrane region" description="Helical" evidence="1">
    <location>
        <begin position="57"/>
        <end position="76"/>
    </location>
</feature>
<gene>
    <name evidence="2" type="ORF">PH603_15650</name>
</gene>
<evidence type="ECO:0008006" key="4">
    <source>
        <dbReference type="Google" id="ProtNLM"/>
    </source>
</evidence>
<dbReference type="AlphaFoldDB" id="A0AAF0BLC3"/>
<keyword evidence="1" id="KW-1133">Transmembrane helix</keyword>
<protein>
    <recommendedName>
        <fullName evidence="4">Iron transporter</fullName>
    </recommendedName>
</protein>
<feature type="transmembrane region" description="Helical" evidence="1">
    <location>
        <begin position="22"/>
        <end position="45"/>
    </location>
</feature>
<evidence type="ECO:0000256" key="1">
    <source>
        <dbReference type="SAM" id="Phobius"/>
    </source>
</evidence>
<evidence type="ECO:0000313" key="2">
    <source>
        <dbReference type="EMBL" id="WCL53972.1"/>
    </source>
</evidence>
<keyword evidence="3" id="KW-1185">Reference proteome</keyword>
<reference evidence="2" key="1">
    <citation type="submission" date="2023-01" db="EMBL/GenBank/DDBJ databases">
        <title>The genome sequence of Kordiimonadaceae bacterium 6D33.</title>
        <authorList>
            <person name="Liu Y."/>
        </authorList>
    </citation>
    <scope>NUCLEOTIDE SEQUENCE</scope>
    <source>
        <strain evidence="2">6D33</strain>
    </source>
</reference>
<feature type="transmembrane region" description="Helical" evidence="1">
    <location>
        <begin position="83"/>
        <end position="102"/>
    </location>
</feature>
<name>A0AAF0BLC3_9PROT</name>
<keyword evidence="1" id="KW-0812">Transmembrane</keyword>
<dbReference type="Proteomes" id="UP001217500">
    <property type="component" value="Chromosome"/>
</dbReference>